<dbReference type="SUPFAM" id="SSF52266">
    <property type="entry name" value="SGNH hydrolase"/>
    <property type="match status" value="1"/>
</dbReference>
<dbReference type="AlphaFoldDB" id="A0A345NRV5"/>
<dbReference type="Proteomes" id="UP000253790">
    <property type="component" value="Chromosome"/>
</dbReference>
<dbReference type="InterPro" id="IPR013830">
    <property type="entry name" value="SGNH_hydro"/>
</dbReference>
<organism evidence="6 7">
    <name type="scientific">Ornithinimicrobium avium</name>
    <dbReference type="NCBI Taxonomy" id="2283195"/>
    <lineage>
        <taxon>Bacteria</taxon>
        <taxon>Bacillati</taxon>
        <taxon>Actinomycetota</taxon>
        <taxon>Actinomycetes</taxon>
        <taxon>Micrococcales</taxon>
        <taxon>Ornithinimicrobiaceae</taxon>
        <taxon>Ornithinimicrobium</taxon>
    </lineage>
</organism>
<dbReference type="CDD" id="cd01823">
    <property type="entry name" value="SEST_like"/>
    <property type="match status" value="1"/>
</dbReference>
<evidence type="ECO:0000256" key="1">
    <source>
        <dbReference type="PIRSR" id="PIRSR637460-2"/>
    </source>
</evidence>
<dbReference type="PANTHER" id="PTHR37981">
    <property type="entry name" value="LIPASE 2"/>
    <property type="match status" value="1"/>
</dbReference>
<dbReference type="InterPro" id="IPR036514">
    <property type="entry name" value="SGNH_hydro_sf"/>
</dbReference>
<feature type="coiled-coil region" evidence="2">
    <location>
        <begin position="254"/>
        <end position="281"/>
    </location>
</feature>
<evidence type="ECO:0000259" key="5">
    <source>
        <dbReference type="Pfam" id="PF13472"/>
    </source>
</evidence>
<name>A0A345NRV5_9MICO</name>
<proteinExistence type="predicted"/>
<keyword evidence="6" id="KW-0378">Hydrolase</keyword>
<evidence type="ECO:0000313" key="7">
    <source>
        <dbReference type="Proteomes" id="UP000253790"/>
    </source>
</evidence>
<dbReference type="KEGG" id="orn:DV701_18055"/>
<protein>
    <submittedName>
        <fullName evidence="6">SGNH/GDSL hydrolase family protein</fullName>
    </submittedName>
</protein>
<reference evidence="6 7" key="1">
    <citation type="submission" date="2018-07" db="EMBL/GenBank/DDBJ databases">
        <title>Complete genome sequencing of Ornithinimicrobium sp. AMA3305.</title>
        <authorList>
            <person name="Bae J.-W."/>
        </authorList>
    </citation>
    <scope>NUCLEOTIDE SEQUENCE [LARGE SCALE GENOMIC DNA]</scope>
    <source>
        <strain evidence="6 7">AMA3305</strain>
    </source>
</reference>
<keyword evidence="4" id="KW-0472">Membrane</keyword>
<dbReference type="OrthoDB" id="5503950at2"/>
<dbReference type="Pfam" id="PF13472">
    <property type="entry name" value="Lipase_GDSL_2"/>
    <property type="match status" value="1"/>
</dbReference>
<dbReference type="EMBL" id="CP031229">
    <property type="protein sequence ID" value="AXH97763.1"/>
    <property type="molecule type" value="Genomic_DNA"/>
</dbReference>
<gene>
    <name evidence="6" type="ORF">DV701_18055</name>
</gene>
<evidence type="ECO:0000313" key="6">
    <source>
        <dbReference type="EMBL" id="AXH97763.1"/>
    </source>
</evidence>
<evidence type="ECO:0000256" key="3">
    <source>
        <dbReference type="SAM" id="MobiDB-lite"/>
    </source>
</evidence>
<dbReference type="Gene3D" id="3.40.50.1110">
    <property type="entry name" value="SGNH hydrolase"/>
    <property type="match status" value="1"/>
</dbReference>
<keyword evidence="4" id="KW-1133">Transmembrane helix</keyword>
<evidence type="ECO:0000256" key="4">
    <source>
        <dbReference type="SAM" id="Phobius"/>
    </source>
</evidence>
<evidence type="ECO:0000256" key="2">
    <source>
        <dbReference type="SAM" id="Coils"/>
    </source>
</evidence>
<keyword evidence="2" id="KW-0175">Coiled coil</keyword>
<dbReference type="GO" id="GO:0004806">
    <property type="term" value="F:triacylglycerol lipase activity"/>
    <property type="evidence" value="ECO:0007669"/>
    <property type="project" value="TreeGrafter"/>
</dbReference>
<feature type="disulfide bond" evidence="1">
    <location>
        <begin position="213"/>
        <end position="239"/>
    </location>
</feature>
<feature type="region of interest" description="Disordered" evidence="3">
    <location>
        <begin position="165"/>
        <end position="187"/>
    </location>
</feature>
<sequence>MSEQGGRRRAWRLVDRGAASLEQVGVTVVAVLVALGLLVSAHLTFAPDVTSAFCRAVDAVARVGLACQDAAAAPSGEVEAPYEDREWSYTGITSGPMVFIGDSYGSGEGAGDYSPGTDNDPNWWDRLWGDDSDPNTCHRSANAWGVAVGEEHWGSGNYSFQACSGATTDEVTDPNGGNPGEGPQADSITPDTTMIFVSMGGNDVGFAPILTDCLAAMATNSLNRSQSGGWLPQSALVYCSDYYSAVDPDDPGGRTRVQVRLDRLEADLREMYRELRRRSGDGAHIVHMGYPQLLDPGYVGLIEARDVAFLNEMGIELNALMAQVAEEEGVHFVDPTEAFTGHGVGSDDPWILGLGIGQHHAWPPETFRPSAEGQEALRRLVEDYLAGLP</sequence>
<feature type="domain" description="SGNH hydrolase-type esterase" evidence="5">
    <location>
        <begin position="99"/>
        <end position="375"/>
    </location>
</feature>
<accession>A0A345NRV5</accession>
<dbReference type="RefSeq" id="WP_114930441.1">
    <property type="nucleotide sequence ID" value="NZ_CP031229.1"/>
</dbReference>
<feature type="transmembrane region" description="Helical" evidence="4">
    <location>
        <begin position="21"/>
        <end position="45"/>
    </location>
</feature>
<dbReference type="PANTHER" id="PTHR37981:SF1">
    <property type="entry name" value="SGNH HYDROLASE-TYPE ESTERASE DOMAIN-CONTAINING PROTEIN"/>
    <property type="match status" value="1"/>
</dbReference>
<keyword evidence="1" id="KW-1015">Disulfide bond</keyword>
<keyword evidence="7" id="KW-1185">Reference proteome</keyword>
<dbReference type="GO" id="GO:0019433">
    <property type="term" value="P:triglyceride catabolic process"/>
    <property type="evidence" value="ECO:0007669"/>
    <property type="project" value="TreeGrafter"/>
</dbReference>
<dbReference type="InterPro" id="IPR037460">
    <property type="entry name" value="SEST-like"/>
</dbReference>
<keyword evidence="4" id="KW-0812">Transmembrane</keyword>